<sequence length="138" mass="15642">MSSTLNMASSTRFFNPFKHTENTTINGKSFVINYTARAKKALQARSEPLIIEMQIYFSCVVQKRVLFHDTFAHETIAVNEKIQVAIRAVESESCDPEYYASNHPEKRVLDSGAAKKMSARELIVDYINNEWAGSFSIV</sequence>
<proteinExistence type="predicted"/>
<name>A0A3B0XGB3_9ZZZZ</name>
<accession>A0A3B0XGB3</accession>
<protein>
    <submittedName>
        <fullName evidence="1">Uncharacterized protein</fullName>
    </submittedName>
</protein>
<reference evidence="1" key="1">
    <citation type="submission" date="2018-06" db="EMBL/GenBank/DDBJ databases">
        <authorList>
            <person name="Zhirakovskaya E."/>
        </authorList>
    </citation>
    <scope>NUCLEOTIDE SEQUENCE</scope>
</reference>
<gene>
    <name evidence="1" type="ORF">MNBD_GAMMA10-825</name>
</gene>
<organism evidence="1">
    <name type="scientific">hydrothermal vent metagenome</name>
    <dbReference type="NCBI Taxonomy" id="652676"/>
    <lineage>
        <taxon>unclassified sequences</taxon>
        <taxon>metagenomes</taxon>
        <taxon>ecological metagenomes</taxon>
    </lineage>
</organism>
<dbReference type="AlphaFoldDB" id="A0A3B0XGB3"/>
<dbReference type="EMBL" id="UOFJ01000064">
    <property type="protein sequence ID" value="VAW62147.1"/>
    <property type="molecule type" value="Genomic_DNA"/>
</dbReference>
<evidence type="ECO:0000313" key="1">
    <source>
        <dbReference type="EMBL" id="VAW62147.1"/>
    </source>
</evidence>